<keyword evidence="4" id="KW-1185">Reference proteome</keyword>
<evidence type="ECO:0000256" key="1">
    <source>
        <dbReference type="SAM" id="Coils"/>
    </source>
</evidence>
<dbReference type="AlphaFoldDB" id="A0AAV2GNU0"/>
<keyword evidence="1" id="KW-0175">Coiled coil</keyword>
<gene>
    <name evidence="3" type="ORF">LTRI10_LOCUS51252</name>
</gene>
<accession>A0AAV2GNU0</accession>
<name>A0AAV2GNU0_9ROSI</name>
<feature type="region of interest" description="Disordered" evidence="2">
    <location>
        <begin position="21"/>
        <end position="53"/>
    </location>
</feature>
<dbReference type="Proteomes" id="UP001497516">
    <property type="component" value="Chromosome 9"/>
</dbReference>
<sequence>MAVTKSQKAAEKVVEEAAREKVVATTAATGQGDGGKASTVAAAPPRSTSLKNPSPQVVRILETVTMVDETGVDELQVAVKELMTDREHAEKRRQEDKEEILQAIARLTKDLEVTRGRQQRIKAKMGLEFAVVTTADLGKEDVGHVGQVPFGARDDPE</sequence>
<proteinExistence type="predicted"/>
<reference evidence="3 4" key="1">
    <citation type="submission" date="2024-04" db="EMBL/GenBank/DDBJ databases">
        <authorList>
            <person name="Fracassetti M."/>
        </authorList>
    </citation>
    <scope>NUCLEOTIDE SEQUENCE [LARGE SCALE GENOMIC DNA]</scope>
</reference>
<evidence type="ECO:0000313" key="4">
    <source>
        <dbReference type="Proteomes" id="UP001497516"/>
    </source>
</evidence>
<protein>
    <recommendedName>
        <fullName evidence="5">BAG domain-containing protein</fullName>
    </recommendedName>
</protein>
<organism evidence="3 4">
    <name type="scientific">Linum trigynum</name>
    <dbReference type="NCBI Taxonomy" id="586398"/>
    <lineage>
        <taxon>Eukaryota</taxon>
        <taxon>Viridiplantae</taxon>
        <taxon>Streptophyta</taxon>
        <taxon>Embryophyta</taxon>
        <taxon>Tracheophyta</taxon>
        <taxon>Spermatophyta</taxon>
        <taxon>Magnoliopsida</taxon>
        <taxon>eudicotyledons</taxon>
        <taxon>Gunneridae</taxon>
        <taxon>Pentapetalae</taxon>
        <taxon>rosids</taxon>
        <taxon>fabids</taxon>
        <taxon>Malpighiales</taxon>
        <taxon>Linaceae</taxon>
        <taxon>Linum</taxon>
    </lineage>
</organism>
<evidence type="ECO:0008006" key="5">
    <source>
        <dbReference type="Google" id="ProtNLM"/>
    </source>
</evidence>
<feature type="coiled-coil region" evidence="1">
    <location>
        <begin position="72"/>
        <end position="106"/>
    </location>
</feature>
<dbReference type="EMBL" id="OZ034822">
    <property type="protein sequence ID" value="CAL1411922.1"/>
    <property type="molecule type" value="Genomic_DNA"/>
</dbReference>
<evidence type="ECO:0000256" key="2">
    <source>
        <dbReference type="SAM" id="MobiDB-lite"/>
    </source>
</evidence>
<evidence type="ECO:0000313" key="3">
    <source>
        <dbReference type="EMBL" id="CAL1411922.1"/>
    </source>
</evidence>